<comment type="caution">
    <text evidence="4">The sequence shown here is derived from an EMBL/GenBank/DDBJ whole genome shotgun (WGS) entry which is preliminary data.</text>
</comment>
<reference evidence="4 5" key="1">
    <citation type="submission" date="2020-05" db="EMBL/GenBank/DDBJ databases">
        <authorList>
            <person name="Whitworth D."/>
        </authorList>
    </citation>
    <scope>NUCLEOTIDE SEQUENCE [LARGE SCALE GENOMIC DNA]</scope>
    <source>
        <strain evidence="4 5">CA046A</strain>
    </source>
</reference>
<evidence type="ECO:0000256" key="1">
    <source>
        <dbReference type="ARBA" id="ARBA00022741"/>
    </source>
</evidence>
<evidence type="ECO:0000313" key="5">
    <source>
        <dbReference type="Proteomes" id="UP000528460"/>
    </source>
</evidence>
<evidence type="ECO:0000313" key="4">
    <source>
        <dbReference type="EMBL" id="NOK09492.1"/>
    </source>
</evidence>
<evidence type="ECO:0000256" key="2">
    <source>
        <dbReference type="ARBA" id="ARBA00022840"/>
    </source>
</evidence>
<dbReference type="EMBL" id="JABFJW010000063">
    <property type="protein sequence ID" value="NOK09492.1"/>
    <property type="molecule type" value="Genomic_DNA"/>
</dbReference>
<dbReference type="InterPro" id="IPR050625">
    <property type="entry name" value="ParA/MinD_ATPase"/>
</dbReference>
<dbReference type="RefSeq" id="WP_171413681.1">
    <property type="nucleotide sequence ID" value="NZ_JABFJW010000063.1"/>
</dbReference>
<dbReference type="GO" id="GO:0005524">
    <property type="term" value="F:ATP binding"/>
    <property type="evidence" value="ECO:0007669"/>
    <property type="project" value="UniProtKB-KW"/>
</dbReference>
<dbReference type="GO" id="GO:0005829">
    <property type="term" value="C:cytosol"/>
    <property type="evidence" value="ECO:0007669"/>
    <property type="project" value="TreeGrafter"/>
</dbReference>
<proteinExistence type="predicted"/>
<dbReference type="GO" id="GO:0009898">
    <property type="term" value="C:cytoplasmic side of plasma membrane"/>
    <property type="evidence" value="ECO:0007669"/>
    <property type="project" value="TreeGrafter"/>
</dbReference>
<dbReference type="Proteomes" id="UP000528460">
    <property type="component" value="Unassembled WGS sequence"/>
</dbReference>
<dbReference type="InterPro" id="IPR033756">
    <property type="entry name" value="YlxH/NBP35"/>
</dbReference>
<protein>
    <submittedName>
        <fullName evidence="4">P-loop NTPase</fullName>
    </submittedName>
</protein>
<evidence type="ECO:0000256" key="3">
    <source>
        <dbReference type="SAM" id="MobiDB-lite"/>
    </source>
</evidence>
<dbReference type="SUPFAM" id="SSF52540">
    <property type="entry name" value="P-loop containing nucleoside triphosphate hydrolases"/>
    <property type="match status" value="1"/>
</dbReference>
<dbReference type="Gene3D" id="3.40.50.300">
    <property type="entry name" value="P-loop containing nucleotide triphosphate hydrolases"/>
    <property type="match status" value="1"/>
</dbReference>
<dbReference type="Pfam" id="PF10609">
    <property type="entry name" value="ParA"/>
    <property type="match status" value="1"/>
</dbReference>
<accession>A0A7Y4NCP6</accession>
<dbReference type="AlphaFoldDB" id="A0A7Y4NCP6"/>
<sequence>MSGRLRCYSFHSVKGGVGKSTLSVVTALKLARKPGAQVTLIDMDLTGTSLADVLPLEAPAWSHVEASERLNLLQKPDGFRSLEETRDAMEERDEAARKALEENPEGPESRMARGVPFLNDYLLFATPDWDAQQDVPVASLLWRVQGLAHESLRVIPSSALPSDLERGIPVIFDENHSGFLEGRLEYLLDSLVPDASGDEAVVVVDTPPTIPGLSRSVLSLALRLSRKEKQPLSEDGMMPERLRNAEVQWTAFLVSTMDRQDLRAAARWLSLVNEEEAHHIRFLINRARSGDEQQLKDLLSQALGYEPNPLINNPLWVKEERTWELFRTVGEPIIPEGPLPFLEVE</sequence>
<dbReference type="InterPro" id="IPR027417">
    <property type="entry name" value="P-loop_NTPase"/>
</dbReference>
<dbReference type="GO" id="GO:0051782">
    <property type="term" value="P:negative regulation of cell division"/>
    <property type="evidence" value="ECO:0007669"/>
    <property type="project" value="TreeGrafter"/>
</dbReference>
<dbReference type="PANTHER" id="PTHR43384">
    <property type="entry name" value="SEPTUM SITE-DETERMINING PROTEIN MIND HOMOLOG, CHLOROPLASTIC-RELATED"/>
    <property type="match status" value="1"/>
</dbReference>
<dbReference type="PANTHER" id="PTHR43384:SF6">
    <property type="entry name" value="SEPTUM SITE-DETERMINING PROTEIN MIND HOMOLOG, CHLOROPLASTIC"/>
    <property type="match status" value="1"/>
</dbReference>
<feature type="region of interest" description="Disordered" evidence="3">
    <location>
        <begin position="86"/>
        <end position="111"/>
    </location>
</feature>
<organism evidence="4 5">
    <name type="scientific">Corallococcus exercitus</name>
    <dbReference type="NCBI Taxonomy" id="2316736"/>
    <lineage>
        <taxon>Bacteria</taxon>
        <taxon>Pseudomonadati</taxon>
        <taxon>Myxococcota</taxon>
        <taxon>Myxococcia</taxon>
        <taxon>Myxococcales</taxon>
        <taxon>Cystobacterineae</taxon>
        <taxon>Myxococcaceae</taxon>
        <taxon>Corallococcus</taxon>
    </lineage>
</organism>
<gene>
    <name evidence="4" type="ORF">HNS30_10665</name>
</gene>
<keyword evidence="1" id="KW-0547">Nucleotide-binding</keyword>
<name>A0A7Y4NCP6_9BACT</name>
<keyword evidence="2" id="KW-0067">ATP-binding</keyword>
<dbReference type="GO" id="GO:0016887">
    <property type="term" value="F:ATP hydrolysis activity"/>
    <property type="evidence" value="ECO:0007669"/>
    <property type="project" value="TreeGrafter"/>
</dbReference>